<dbReference type="PANTHER" id="PTHR42742">
    <property type="entry name" value="TRANSCRIPTIONAL REPRESSOR MPRA"/>
    <property type="match status" value="1"/>
</dbReference>
<feature type="domain" description="Mannose-6-phosphate isomerase cupin" evidence="5">
    <location>
        <begin position="253"/>
        <end position="323"/>
    </location>
</feature>
<evidence type="ECO:0000256" key="3">
    <source>
        <dbReference type="ARBA" id="ARBA00029741"/>
    </source>
</evidence>
<evidence type="ECO:0000313" key="6">
    <source>
        <dbReference type="EMBL" id="GHC29502.1"/>
    </source>
</evidence>
<dbReference type="InterPro" id="IPR014628">
    <property type="entry name" value="Man6P_isomerase_Firm_short"/>
</dbReference>
<evidence type="ECO:0000256" key="2">
    <source>
        <dbReference type="ARBA" id="ARBA00022833"/>
    </source>
</evidence>
<keyword evidence="1" id="KW-0479">Metal-binding</keyword>
<evidence type="ECO:0000313" key="7">
    <source>
        <dbReference type="Proteomes" id="UP000604243"/>
    </source>
</evidence>
<organism evidence="6 7">
    <name type="scientific">Kushneria pakistanensis</name>
    <dbReference type="NCBI Taxonomy" id="1508770"/>
    <lineage>
        <taxon>Bacteria</taxon>
        <taxon>Pseudomonadati</taxon>
        <taxon>Pseudomonadota</taxon>
        <taxon>Gammaproteobacteria</taxon>
        <taxon>Oceanospirillales</taxon>
        <taxon>Halomonadaceae</taxon>
        <taxon>Kushneria</taxon>
    </lineage>
</organism>
<dbReference type="InterPro" id="IPR051804">
    <property type="entry name" value="Carb_Metab_Reg_Kinase/Isom"/>
</dbReference>
<name>A0ABQ3FMS8_9GAMM</name>
<sequence length="355" mass="38979">MRWYPLKLTSFYAPHIFGGRQIEQVLGRQGLPKGRVAESWESSDIEGKGARVTNGELAGESLHALVEQYPESLVGEGFDGPHFPVLAKFIDATGMLPVHLHANGPTARRKQTWSHGKTEAWHILHAAPGATLLAGVRDGVDHDTLRKALLEDRFDDVMHRIEIRPGDTLYVQAGLLHSFGPDTLLYEVQQQADHQQHAMGWQMEDGSEISHEQREDNIDALLEEIDLSLQTVPSTPLSIREAPGVERRFCCAGPFFALERVLIDTTYTRPIDRATLISNLGSPFTLQANGEEVPLERGESVLLPAALGEVTLEGRAEVLMSYVPDLEALTSSLEGAGFTSGELARLGDIEGVEPL</sequence>
<evidence type="ECO:0000259" key="5">
    <source>
        <dbReference type="Pfam" id="PF21621"/>
    </source>
</evidence>
<evidence type="ECO:0000256" key="1">
    <source>
        <dbReference type="ARBA" id="ARBA00022723"/>
    </source>
</evidence>
<dbReference type="CDD" id="cd07010">
    <property type="entry name" value="cupin_PMI_type_I_N_bac"/>
    <property type="match status" value="1"/>
</dbReference>
<keyword evidence="2" id="KW-0862">Zinc</keyword>
<dbReference type="InterPro" id="IPR049071">
    <property type="entry name" value="MPI_cupin_dom"/>
</dbReference>
<dbReference type="Proteomes" id="UP000604243">
    <property type="component" value="Unassembled WGS sequence"/>
</dbReference>
<proteinExistence type="predicted"/>
<dbReference type="InterPro" id="IPR014710">
    <property type="entry name" value="RmlC-like_jellyroll"/>
</dbReference>
<dbReference type="Gene3D" id="2.60.120.10">
    <property type="entry name" value="Jelly Rolls"/>
    <property type="match status" value="2"/>
</dbReference>
<gene>
    <name evidence="6" type="primary">pmi</name>
    <name evidence="6" type="ORF">GCM10010082_24080</name>
</gene>
<comment type="caution">
    <text evidence="6">The sequence shown here is derived from an EMBL/GenBank/DDBJ whole genome shotgun (WGS) entry which is preliminary data.</text>
</comment>
<protein>
    <recommendedName>
        <fullName evidence="3">Phosphohexomutase</fullName>
    </recommendedName>
    <alternativeName>
        <fullName evidence="4">Phosphomannose isomerase</fullName>
    </alternativeName>
</protein>
<dbReference type="Pfam" id="PF21621">
    <property type="entry name" value="MPI_cupin_dom"/>
    <property type="match status" value="1"/>
</dbReference>
<dbReference type="RefSeq" id="WP_189518513.1">
    <property type="nucleotide sequence ID" value="NZ_BMZM01000003.1"/>
</dbReference>
<dbReference type="SUPFAM" id="SSF51182">
    <property type="entry name" value="RmlC-like cupins"/>
    <property type="match status" value="1"/>
</dbReference>
<dbReference type="EMBL" id="BMZM01000003">
    <property type="protein sequence ID" value="GHC29502.1"/>
    <property type="molecule type" value="Genomic_DNA"/>
</dbReference>
<evidence type="ECO:0000256" key="4">
    <source>
        <dbReference type="ARBA" id="ARBA00030762"/>
    </source>
</evidence>
<dbReference type="GO" id="GO:0016853">
    <property type="term" value="F:isomerase activity"/>
    <property type="evidence" value="ECO:0007669"/>
    <property type="project" value="UniProtKB-KW"/>
</dbReference>
<dbReference type="InterPro" id="IPR011051">
    <property type="entry name" value="RmlC_Cupin_sf"/>
</dbReference>
<keyword evidence="6" id="KW-0413">Isomerase</keyword>
<dbReference type="PANTHER" id="PTHR42742:SF3">
    <property type="entry name" value="FRUCTOKINASE"/>
    <property type="match status" value="1"/>
</dbReference>
<dbReference type="PIRSF" id="PIRSF036894">
    <property type="entry name" value="PMI_Firm_short"/>
    <property type="match status" value="1"/>
</dbReference>
<accession>A0ABQ3FMS8</accession>
<keyword evidence="7" id="KW-1185">Reference proteome</keyword>
<reference evidence="7" key="1">
    <citation type="journal article" date="2019" name="Int. J. Syst. Evol. Microbiol.">
        <title>The Global Catalogue of Microorganisms (GCM) 10K type strain sequencing project: providing services to taxonomists for standard genome sequencing and annotation.</title>
        <authorList>
            <consortium name="The Broad Institute Genomics Platform"/>
            <consortium name="The Broad Institute Genome Sequencing Center for Infectious Disease"/>
            <person name="Wu L."/>
            <person name="Ma J."/>
        </authorList>
    </citation>
    <scope>NUCLEOTIDE SEQUENCE [LARGE SCALE GENOMIC DNA]</scope>
    <source>
        <strain evidence="7">KCTC 42082</strain>
    </source>
</reference>